<dbReference type="EMBL" id="CP065959">
    <property type="protein sequence ID" value="QQC87213.1"/>
    <property type="molecule type" value="Genomic_DNA"/>
</dbReference>
<gene>
    <name evidence="1" type="ORF">I8755_01370</name>
</gene>
<dbReference type="RefSeq" id="WP_162933524.1">
    <property type="nucleotide sequence ID" value="NZ_CP015588.1"/>
</dbReference>
<evidence type="ECO:0000313" key="1">
    <source>
        <dbReference type="EMBL" id="QQC87213.1"/>
    </source>
</evidence>
<organism evidence="1 2">
    <name type="scientific">Streptomyces alfalfae</name>
    <dbReference type="NCBI Taxonomy" id="1642299"/>
    <lineage>
        <taxon>Bacteria</taxon>
        <taxon>Bacillati</taxon>
        <taxon>Actinomycetota</taxon>
        <taxon>Actinomycetes</taxon>
        <taxon>Kitasatosporales</taxon>
        <taxon>Streptomycetaceae</taxon>
        <taxon>Streptomyces</taxon>
    </lineage>
</organism>
<proteinExistence type="predicted"/>
<protein>
    <submittedName>
        <fullName evidence="1">Uncharacterized protein</fullName>
    </submittedName>
</protein>
<dbReference type="AlphaFoldDB" id="A0A7T4TW25"/>
<accession>A0A7T4TW25</accession>
<reference evidence="1 2" key="1">
    <citation type="submission" date="2020-12" db="EMBL/GenBank/DDBJ databases">
        <title>Identification and biosynthesis of polyene macrolides produced by Streptomyces alfalfae Men-myco-93-63.</title>
        <authorList>
            <person name="Liu D."/>
            <person name="Li Y."/>
            <person name="Liu L."/>
            <person name="Han X."/>
            <person name="Shen F."/>
        </authorList>
    </citation>
    <scope>NUCLEOTIDE SEQUENCE [LARGE SCALE GENOMIC DNA]</scope>
    <source>
        <strain evidence="1 2">Men-myco-93-63</strain>
    </source>
</reference>
<evidence type="ECO:0000313" key="2">
    <source>
        <dbReference type="Proteomes" id="UP000596130"/>
    </source>
</evidence>
<name>A0A7T4TW25_9ACTN</name>
<dbReference type="Proteomes" id="UP000596130">
    <property type="component" value="Chromosome"/>
</dbReference>
<sequence>MYAAGREGAQRFFMPAPTQHTLGMLAANAPEDIRTEVTRLPAYATR</sequence>